<reference evidence="6 7" key="1">
    <citation type="journal article" date="2011" name="Proc. Natl. Acad. Sci. U.S.A.">
        <title>Evolutionary erosion of yeast sex chromosomes by mating-type switching accidents.</title>
        <authorList>
            <person name="Gordon J.L."/>
            <person name="Armisen D."/>
            <person name="Proux-Wera E."/>
            <person name="Oheigeartaigh S.S."/>
            <person name="Byrne K.P."/>
            <person name="Wolfe K.H."/>
        </authorList>
    </citation>
    <scope>NUCLEOTIDE SEQUENCE [LARGE SCALE GENOMIC DNA]</scope>
    <source>
        <strain evidence="7">ATCC 76901 / BCRC 22586 / CBS 4309 / NBRC 1992 / NRRL Y-12630</strain>
    </source>
</reference>
<feature type="region of interest" description="Disordered" evidence="4">
    <location>
        <begin position="1"/>
        <end position="22"/>
    </location>
</feature>
<dbReference type="GeneID" id="96905093"/>
<feature type="region of interest" description="Disordered" evidence="4">
    <location>
        <begin position="78"/>
        <end position="100"/>
    </location>
</feature>
<evidence type="ECO:0000313" key="7">
    <source>
        <dbReference type="Proteomes" id="UP000001640"/>
    </source>
</evidence>
<evidence type="ECO:0000313" key="6">
    <source>
        <dbReference type="EMBL" id="CCC71414.1"/>
    </source>
</evidence>
<feature type="compositionally biased region" description="Polar residues" evidence="4">
    <location>
        <begin position="1"/>
        <end position="20"/>
    </location>
</feature>
<evidence type="ECO:0000256" key="4">
    <source>
        <dbReference type="SAM" id="MobiDB-lite"/>
    </source>
</evidence>
<dbReference type="FunFam" id="3.30.70.330:FF:000047">
    <property type="entry name" value="Differentiation 1 negative regulator"/>
    <property type="match status" value="1"/>
</dbReference>
<dbReference type="Gene3D" id="3.30.70.330">
    <property type="match status" value="4"/>
</dbReference>
<keyword evidence="2 3" id="KW-0694">RNA-binding</keyword>
<dbReference type="Proteomes" id="UP000001640">
    <property type="component" value="Chromosome 8"/>
</dbReference>
<dbReference type="AlphaFoldDB" id="G0VIT7"/>
<evidence type="ECO:0000256" key="3">
    <source>
        <dbReference type="PROSITE-ProRule" id="PRU00176"/>
    </source>
</evidence>
<feature type="domain" description="RRM" evidence="5">
    <location>
        <begin position="539"/>
        <end position="619"/>
    </location>
</feature>
<dbReference type="SUPFAM" id="SSF54928">
    <property type="entry name" value="RNA-binding domain, RBD"/>
    <property type="match status" value="3"/>
</dbReference>
<dbReference type="FunFam" id="3.30.70.330:FF:000120">
    <property type="entry name" value="Negative regulator of differentiation 1"/>
    <property type="match status" value="1"/>
</dbReference>
<feature type="domain" description="RRM" evidence="5">
    <location>
        <begin position="305"/>
        <end position="396"/>
    </location>
</feature>
<dbReference type="CDD" id="cd12521">
    <property type="entry name" value="RRM3_MRN1"/>
    <property type="match status" value="1"/>
</dbReference>
<dbReference type="InterPro" id="IPR035979">
    <property type="entry name" value="RBD_domain_sf"/>
</dbReference>
<dbReference type="CDD" id="cd12520">
    <property type="entry name" value="RRM1_MRN1"/>
    <property type="match status" value="1"/>
</dbReference>
<keyword evidence="7" id="KW-1185">Reference proteome</keyword>
<dbReference type="GO" id="GO:0061158">
    <property type="term" value="P:3'-UTR-mediated mRNA destabilization"/>
    <property type="evidence" value="ECO:0007669"/>
    <property type="project" value="EnsemblFungi"/>
</dbReference>
<dbReference type="FunFam" id="3.30.70.330:FF:000628">
    <property type="entry name" value="RNA binding protein"/>
    <property type="match status" value="1"/>
</dbReference>
<reference key="2">
    <citation type="submission" date="2011-08" db="EMBL/GenBank/DDBJ databases">
        <title>Genome sequence of Naumovozyma castellii.</title>
        <authorList>
            <person name="Gordon J.L."/>
            <person name="Armisen D."/>
            <person name="Proux-Wera E."/>
            <person name="OhEigeartaigh S.S."/>
            <person name="Byrne K.P."/>
            <person name="Wolfe K.H."/>
        </authorList>
    </citation>
    <scope>NUCLEOTIDE SEQUENCE</scope>
    <source>
        <strain>Type strain:CBS 4309</strain>
    </source>
</reference>
<dbReference type="GO" id="GO:0005634">
    <property type="term" value="C:nucleus"/>
    <property type="evidence" value="ECO:0007669"/>
    <property type="project" value="EnsemblFungi"/>
</dbReference>
<dbReference type="GO" id="GO:1990394">
    <property type="term" value="P:cellular response to cell wall damage"/>
    <property type="evidence" value="ECO:0007669"/>
    <property type="project" value="EnsemblFungi"/>
</dbReference>
<organism evidence="6 7">
    <name type="scientific">Naumovozyma castellii</name>
    <name type="common">Yeast</name>
    <name type="synonym">Saccharomyces castellii</name>
    <dbReference type="NCBI Taxonomy" id="27288"/>
    <lineage>
        <taxon>Eukaryota</taxon>
        <taxon>Fungi</taxon>
        <taxon>Dikarya</taxon>
        <taxon>Ascomycota</taxon>
        <taxon>Saccharomycotina</taxon>
        <taxon>Saccharomycetes</taxon>
        <taxon>Saccharomycetales</taxon>
        <taxon>Saccharomycetaceae</taxon>
        <taxon>Naumovozyma</taxon>
    </lineage>
</organism>
<dbReference type="OMA" id="YGRDRCA"/>
<gene>
    <name evidence="6" type="primary">NCAS0H01040</name>
    <name evidence="6" type="ordered locus">NCAS_0H01040</name>
</gene>
<dbReference type="SMART" id="SM00360">
    <property type="entry name" value="RRM"/>
    <property type="match status" value="4"/>
</dbReference>
<dbReference type="GO" id="GO:0003730">
    <property type="term" value="F:mRNA 3'-UTR binding"/>
    <property type="evidence" value="ECO:0007669"/>
    <property type="project" value="EnsemblFungi"/>
</dbReference>
<evidence type="ECO:0000259" key="5">
    <source>
        <dbReference type="PROSITE" id="PS50102"/>
    </source>
</evidence>
<dbReference type="KEGG" id="ncs:NCAS_0H01040"/>
<dbReference type="RefSeq" id="XP_003677763.1">
    <property type="nucleotide sequence ID" value="XM_003677715.1"/>
</dbReference>
<feature type="domain" description="RRM" evidence="5">
    <location>
        <begin position="214"/>
        <end position="287"/>
    </location>
</feature>
<dbReference type="GO" id="GO:0010494">
    <property type="term" value="C:cytoplasmic stress granule"/>
    <property type="evidence" value="ECO:0007669"/>
    <property type="project" value="TreeGrafter"/>
</dbReference>
<dbReference type="GO" id="GO:0000398">
    <property type="term" value="P:mRNA splicing, via spliceosome"/>
    <property type="evidence" value="ECO:0007669"/>
    <property type="project" value="EnsemblFungi"/>
</dbReference>
<keyword evidence="1" id="KW-0677">Repeat</keyword>
<dbReference type="EMBL" id="HE576759">
    <property type="protein sequence ID" value="CCC71414.1"/>
    <property type="molecule type" value="Genomic_DNA"/>
</dbReference>
<dbReference type="eggNOG" id="KOG0118">
    <property type="taxonomic scope" value="Eukaryota"/>
</dbReference>
<protein>
    <recommendedName>
        <fullName evidence="5">RRM domain-containing protein</fullName>
    </recommendedName>
</protein>
<dbReference type="InterPro" id="IPR012677">
    <property type="entry name" value="Nucleotide-bd_a/b_plait_sf"/>
</dbReference>
<sequence length="629" mass="70038">MSSDHTQYFTDDPYSQTQYSDIDRSETPLYLEEDPYSSTEQPFWPGRASYPVHSSYMINQPLSLNGLSINGARNGSISYPYPDISQPPSAPSSQRNRHYQNRMQQQVQDRSSGFMNKDSHFPIIPQELDEYSPPMMYSPPATIPLEINQNNMKSNANGNVNASDYNNGNVIYKFTPAMEQAINNTAAAVANASTPMIPMTQLNDPLDFISAPSRTVYLGNIPSNLTVKELLDHVRSGVVEDVKIIPEKLCAFISFVDESSALLFHSDAILKRLNIGGKDIKIGWGKPTTVDPMISARIINDDATRNVFIGHLNKTDNDSCTKEPITEAKLREDLEDFGEIETVKIIPEKGIAFVHFSSITSAIKCVHNLRSMNPYYENKKIAYGKDRCAFITKTQQHNAAQFLGVQSGMENMAKFSDRKFISNALLQQSAAAAAIATAAGGPNNLGNRTVYLGNLPKDIKIEEICNVVRGGLLQSVKLLSDRYVCFVTFIDPTAAAQFYAMSSLHGLTIQKKRCKVGWGKHSGPLPNALALAVSNGASRNVYIGNINFEKDAMRDPRIFTEDSLRKLFRQYGEVEQINFLPEKNCCFINFTNISNAILALDKIKSNPHFEDLKINFGKDRCGNVPHQVR</sequence>
<dbReference type="FunCoup" id="G0VIT7">
    <property type="interactions" value="169"/>
</dbReference>
<evidence type="ECO:0000256" key="2">
    <source>
        <dbReference type="ARBA" id="ARBA00022884"/>
    </source>
</evidence>
<dbReference type="PROSITE" id="PS50102">
    <property type="entry name" value="RRM"/>
    <property type="match status" value="4"/>
</dbReference>
<accession>G0VIT7</accession>
<dbReference type="InterPro" id="IPR039171">
    <property type="entry name" value="Cwc2/Slt11"/>
</dbReference>
<dbReference type="STRING" id="1064592.G0VIT7"/>
<dbReference type="GO" id="GO:0000932">
    <property type="term" value="C:P-body"/>
    <property type="evidence" value="ECO:0007669"/>
    <property type="project" value="EnsemblFungi"/>
</dbReference>
<proteinExistence type="predicted"/>
<feature type="domain" description="RRM" evidence="5">
    <location>
        <begin position="448"/>
        <end position="521"/>
    </location>
</feature>
<dbReference type="GO" id="GO:0006338">
    <property type="term" value="P:chromatin remodeling"/>
    <property type="evidence" value="ECO:0007669"/>
    <property type="project" value="EnsemblFungi"/>
</dbReference>
<dbReference type="HOGENOM" id="CLU_017390_1_0_1"/>
<dbReference type="PANTHER" id="PTHR14089:SF8">
    <property type="entry name" value="RNA-BINDING PROTEIN MRN1"/>
    <property type="match status" value="1"/>
</dbReference>
<dbReference type="PANTHER" id="PTHR14089">
    <property type="entry name" value="PRE-MRNA-SPLICING FACTOR RBM22"/>
    <property type="match status" value="1"/>
</dbReference>
<dbReference type="InParanoid" id="G0VIT7"/>
<evidence type="ECO:0000256" key="1">
    <source>
        <dbReference type="ARBA" id="ARBA00022737"/>
    </source>
</evidence>
<dbReference type="OrthoDB" id="6407164at2759"/>
<dbReference type="InterPro" id="IPR000504">
    <property type="entry name" value="RRM_dom"/>
</dbReference>
<dbReference type="InterPro" id="IPR034195">
    <property type="entry name" value="Mrn1_RRM1"/>
</dbReference>
<dbReference type="Pfam" id="PF00076">
    <property type="entry name" value="RRM_1"/>
    <property type="match status" value="2"/>
</dbReference>
<name>G0VIT7_NAUCA</name>